<dbReference type="RefSeq" id="WP_257179739.1">
    <property type="nucleotide sequence ID" value="NZ_CP028989.1"/>
</dbReference>
<accession>A0AAE9SVG7</accession>
<feature type="domain" description="CzcB-like C-terminal circularly permuted SH3-like" evidence="6">
    <location>
        <begin position="245"/>
        <end position="305"/>
    </location>
</feature>
<organism evidence="7 8">
    <name type="scientific">Bradyrhizobium betae</name>
    <dbReference type="NCBI Taxonomy" id="244734"/>
    <lineage>
        <taxon>Bacteria</taxon>
        <taxon>Pseudomonadati</taxon>
        <taxon>Pseudomonadota</taxon>
        <taxon>Alphaproteobacteria</taxon>
        <taxon>Hyphomicrobiales</taxon>
        <taxon>Nitrobacteraceae</taxon>
        <taxon>Bradyrhizobium</taxon>
    </lineage>
</organism>
<dbReference type="GO" id="GO:0022857">
    <property type="term" value="F:transmembrane transporter activity"/>
    <property type="evidence" value="ECO:0007669"/>
    <property type="project" value="InterPro"/>
</dbReference>
<protein>
    <submittedName>
        <fullName evidence="7">Efflux transporter periplasmic adaptor subunit</fullName>
    </submittedName>
</protein>
<evidence type="ECO:0000256" key="2">
    <source>
        <dbReference type="ARBA" id="ARBA00022448"/>
    </source>
</evidence>
<dbReference type="Pfam" id="PF25975">
    <property type="entry name" value="CzcB_C"/>
    <property type="match status" value="1"/>
</dbReference>
<dbReference type="GO" id="GO:0015679">
    <property type="term" value="P:plasma membrane copper ion transport"/>
    <property type="evidence" value="ECO:0007669"/>
    <property type="project" value="TreeGrafter"/>
</dbReference>
<dbReference type="PANTHER" id="PTHR30097:SF4">
    <property type="entry name" value="SLR6042 PROTEIN"/>
    <property type="match status" value="1"/>
</dbReference>
<dbReference type="FunFam" id="2.40.30.170:FF:000010">
    <property type="entry name" value="Efflux RND transporter periplasmic adaptor subunit"/>
    <property type="match status" value="1"/>
</dbReference>
<dbReference type="GO" id="GO:0046914">
    <property type="term" value="F:transition metal ion binding"/>
    <property type="evidence" value="ECO:0007669"/>
    <property type="project" value="TreeGrafter"/>
</dbReference>
<dbReference type="Proteomes" id="UP001058872">
    <property type="component" value="Chromosome"/>
</dbReference>
<feature type="domain" description="CzcB-like barrel-sandwich hybrid" evidence="5">
    <location>
        <begin position="89"/>
        <end position="160"/>
    </location>
</feature>
<evidence type="ECO:0000313" key="7">
    <source>
        <dbReference type="EMBL" id="UUO69763.1"/>
    </source>
</evidence>
<dbReference type="SUPFAM" id="SSF111369">
    <property type="entry name" value="HlyD-like secretion proteins"/>
    <property type="match status" value="1"/>
</dbReference>
<feature type="compositionally biased region" description="Basic and acidic residues" evidence="3">
    <location>
        <begin position="35"/>
        <end position="52"/>
    </location>
</feature>
<dbReference type="AlphaFoldDB" id="A0AAE9SVG7"/>
<dbReference type="Pfam" id="PF25954">
    <property type="entry name" value="Beta-barrel_RND_2"/>
    <property type="match status" value="1"/>
</dbReference>
<dbReference type="InterPro" id="IPR006143">
    <property type="entry name" value="RND_pump_MFP"/>
</dbReference>
<evidence type="ECO:0000259" key="4">
    <source>
        <dbReference type="Pfam" id="PF25954"/>
    </source>
</evidence>
<dbReference type="Gene3D" id="2.40.50.100">
    <property type="match status" value="1"/>
</dbReference>
<sequence>MKRLFANSVLATIALAAIGFFLLNLPQQSSGKQSEAGHGHEEGGHADGVEMSDDKLRSSDIELLVAAPGVLRDSLLLNGILQPNQEALVQVTPRFPGVVREIKASVGHRVEKNDLLAKIESNQSLTTYEIRAPLAGTVIDRQISLGEYASEQKAAFTIADISTVWVDLSVYRRDLKRVREGDKVVIDVGDGGKPIEARLTYISPVGSADTQSALARTSVPNEGTRLRPGMFVTARLMLSDKSAPIVVKSTAVQSFENRNVVFVRNGLKFEVREVELGARDREHVEVQFGLEEGDLYVGRNSFIVKAEIAKGTAAHEH</sequence>
<dbReference type="NCBIfam" id="TIGR01730">
    <property type="entry name" value="RND_mfp"/>
    <property type="match status" value="1"/>
</dbReference>
<evidence type="ECO:0000313" key="8">
    <source>
        <dbReference type="Proteomes" id="UP001058872"/>
    </source>
</evidence>
<dbReference type="GO" id="GO:0060003">
    <property type="term" value="P:copper ion export"/>
    <property type="evidence" value="ECO:0007669"/>
    <property type="project" value="TreeGrafter"/>
</dbReference>
<dbReference type="PANTHER" id="PTHR30097">
    <property type="entry name" value="CATION EFFLUX SYSTEM PROTEIN CUSB"/>
    <property type="match status" value="1"/>
</dbReference>
<dbReference type="Pfam" id="PF25973">
    <property type="entry name" value="BSH_CzcB"/>
    <property type="match status" value="1"/>
</dbReference>
<proteinExistence type="inferred from homology"/>
<gene>
    <name evidence="7" type="ORF">DCM83_20425</name>
</gene>
<dbReference type="GO" id="GO:0016020">
    <property type="term" value="C:membrane"/>
    <property type="evidence" value="ECO:0007669"/>
    <property type="project" value="InterPro"/>
</dbReference>
<dbReference type="InterPro" id="IPR051909">
    <property type="entry name" value="MFP_Cation_Efflux"/>
</dbReference>
<dbReference type="EMBL" id="CP028989">
    <property type="protein sequence ID" value="UUO69763.1"/>
    <property type="molecule type" value="Genomic_DNA"/>
</dbReference>
<reference evidence="7" key="1">
    <citation type="submission" date="2018-04" db="EMBL/GenBank/DDBJ databases">
        <title>Genomes of Endosymbiotic and Endophytic Bradyrhizobium Publication status.</title>
        <authorList>
            <person name="Guha S."/>
            <person name="Jorrin B."/>
            <person name="Sarkar M."/>
            <person name="Poole P.S."/>
            <person name="DasGupta M."/>
        </authorList>
    </citation>
    <scope>NUCLEOTIDE SEQUENCE</scope>
    <source>
        <strain evidence="7">WBOS16</strain>
    </source>
</reference>
<dbReference type="NCBIfam" id="NF045680">
    <property type="entry name" value="DiMtlExpIhpB"/>
    <property type="match status" value="1"/>
</dbReference>
<dbReference type="InterPro" id="IPR058649">
    <property type="entry name" value="CzcB_C"/>
</dbReference>
<dbReference type="GO" id="GO:0030288">
    <property type="term" value="C:outer membrane-bounded periplasmic space"/>
    <property type="evidence" value="ECO:0007669"/>
    <property type="project" value="TreeGrafter"/>
</dbReference>
<dbReference type="Gene3D" id="2.40.420.20">
    <property type="match status" value="1"/>
</dbReference>
<name>A0AAE9SVG7_9BRAD</name>
<dbReference type="InterPro" id="IPR058647">
    <property type="entry name" value="BSH_CzcB-like"/>
</dbReference>
<feature type="region of interest" description="Disordered" evidence="3">
    <location>
        <begin position="31"/>
        <end position="52"/>
    </location>
</feature>
<evidence type="ECO:0000259" key="6">
    <source>
        <dbReference type="Pfam" id="PF25975"/>
    </source>
</evidence>
<dbReference type="Gene3D" id="2.40.30.170">
    <property type="match status" value="1"/>
</dbReference>
<keyword evidence="2" id="KW-0813">Transport</keyword>
<comment type="similarity">
    <text evidence="1">Belongs to the membrane fusion protein (MFP) (TC 8.A.1) family.</text>
</comment>
<evidence type="ECO:0000256" key="1">
    <source>
        <dbReference type="ARBA" id="ARBA00009477"/>
    </source>
</evidence>
<evidence type="ECO:0000256" key="3">
    <source>
        <dbReference type="SAM" id="MobiDB-lite"/>
    </source>
</evidence>
<dbReference type="InterPro" id="IPR058792">
    <property type="entry name" value="Beta-barrel_RND_2"/>
</dbReference>
<feature type="domain" description="CusB-like beta-barrel" evidence="4">
    <location>
        <begin position="163"/>
        <end position="237"/>
    </location>
</feature>
<evidence type="ECO:0000259" key="5">
    <source>
        <dbReference type="Pfam" id="PF25973"/>
    </source>
</evidence>